<evidence type="ECO:0000256" key="6">
    <source>
        <dbReference type="ARBA" id="ARBA00023136"/>
    </source>
</evidence>
<feature type="domain" description="Ferric oxidoreductase" evidence="8">
    <location>
        <begin position="13"/>
        <end position="128"/>
    </location>
</feature>
<dbReference type="OrthoDB" id="9788328at2"/>
<keyword evidence="3 7" id="KW-0812">Transmembrane</keyword>
<evidence type="ECO:0000313" key="9">
    <source>
        <dbReference type="EMBL" id="KAF3886874.1"/>
    </source>
</evidence>
<comment type="subcellular location">
    <subcellularLocation>
        <location evidence="1">Membrane</location>
        <topology evidence="1">Multi-pass membrane protein</topology>
    </subcellularLocation>
</comment>
<dbReference type="EMBL" id="JHEG02000048">
    <property type="protein sequence ID" value="KIE10851.1"/>
    <property type="molecule type" value="Genomic_DNA"/>
</dbReference>
<feature type="transmembrane region" description="Helical" evidence="7">
    <location>
        <begin position="139"/>
        <end position="160"/>
    </location>
</feature>
<dbReference type="Proteomes" id="UP000029738">
    <property type="component" value="Unassembled WGS sequence"/>
</dbReference>
<dbReference type="STRING" id="1479485.DA73_0220495"/>
<feature type="transmembrane region" description="Helical" evidence="7">
    <location>
        <begin position="53"/>
        <end position="70"/>
    </location>
</feature>
<protein>
    <submittedName>
        <fullName evidence="10">Iron reductase</fullName>
    </submittedName>
</protein>
<dbReference type="GO" id="GO:0016679">
    <property type="term" value="F:oxidoreductase activity, acting on diphenols and related substances as donors"/>
    <property type="evidence" value="ECO:0007669"/>
    <property type="project" value="TreeGrafter"/>
</dbReference>
<evidence type="ECO:0000256" key="1">
    <source>
        <dbReference type="ARBA" id="ARBA00004141"/>
    </source>
</evidence>
<evidence type="ECO:0000256" key="2">
    <source>
        <dbReference type="ARBA" id="ARBA00022448"/>
    </source>
</evidence>
<dbReference type="InterPro" id="IPR013130">
    <property type="entry name" value="Fe3_Rdtase_TM_dom"/>
</dbReference>
<keyword evidence="2" id="KW-0813">Transport</keyword>
<evidence type="ECO:0000256" key="5">
    <source>
        <dbReference type="ARBA" id="ARBA00023004"/>
    </source>
</evidence>
<name>A0A0C1NDK3_9CYAN</name>
<reference evidence="9" key="2">
    <citation type="submission" date="2019-11" db="EMBL/GenBank/DDBJ databases">
        <title>Improved Assembly of Tolypothrix boutellei genome.</title>
        <authorList>
            <person name="Sarangi A.N."/>
            <person name="Mukherjee M."/>
            <person name="Ghosh S."/>
            <person name="Singh D."/>
            <person name="Das A."/>
            <person name="Kant S."/>
            <person name="Prusty A."/>
            <person name="Tripathy S."/>
        </authorList>
    </citation>
    <scope>NUCLEOTIDE SEQUENCE</scope>
    <source>
        <strain evidence="9">VB521301</strain>
    </source>
</reference>
<gene>
    <name evidence="10" type="ORF">DA73_0220495</name>
    <name evidence="9" type="ORF">DA73_0400016310</name>
</gene>
<dbReference type="GO" id="GO:0010181">
    <property type="term" value="F:FMN binding"/>
    <property type="evidence" value="ECO:0007669"/>
    <property type="project" value="TreeGrafter"/>
</dbReference>
<dbReference type="InterPro" id="IPR022837">
    <property type="entry name" value="MsrQ-like"/>
</dbReference>
<organism evidence="10">
    <name type="scientific">Tolypothrix bouteillei VB521301</name>
    <dbReference type="NCBI Taxonomy" id="1479485"/>
    <lineage>
        <taxon>Bacteria</taxon>
        <taxon>Bacillati</taxon>
        <taxon>Cyanobacteriota</taxon>
        <taxon>Cyanophyceae</taxon>
        <taxon>Nostocales</taxon>
        <taxon>Tolypothrichaceae</taxon>
        <taxon>Tolypothrix</taxon>
    </lineage>
</organism>
<feature type="transmembrane region" description="Helical" evidence="7">
    <location>
        <begin position="12"/>
        <end position="33"/>
    </location>
</feature>
<keyword evidence="5" id="KW-0408">Iron</keyword>
<evidence type="ECO:0000256" key="3">
    <source>
        <dbReference type="ARBA" id="ARBA00022692"/>
    </source>
</evidence>
<evidence type="ECO:0000313" key="11">
    <source>
        <dbReference type="Proteomes" id="UP000029738"/>
    </source>
</evidence>
<dbReference type="GO" id="GO:0020037">
    <property type="term" value="F:heme binding"/>
    <property type="evidence" value="ECO:0007669"/>
    <property type="project" value="TreeGrafter"/>
</dbReference>
<evidence type="ECO:0000259" key="8">
    <source>
        <dbReference type="Pfam" id="PF01794"/>
    </source>
</evidence>
<keyword evidence="6 7" id="KW-0472">Membrane</keyword>
<dbReference type="PANTHER" id="PTHR36964">
    <property type="entry name" value="PROTEIN-METHIONINE-SULFOXIDE REDUCTASE HEME-BINDING SUBUNIT MSRQ"/>
    <property type="match status" value="1"/>
</dbReference>
<keyword evidence="11" id="KW-1185">Reference proteome</keyword>
<dbReference type="GO" id="GO:0005886">
    <property type="term" value="C:plasma membrane"/>
    <property type="evidence" value="ECO:0007669"/>
    <property type="project" value="TreeGrafter"/>
</dbReference>
<accession>A0A0C1NDK3</accession>
<comment type="caution">
    <text evidence="10">The sequence shown here is derived from an EMBL/GenBank/DDBJ whole genome shotgun (WGS) entry which is preliminary data.</text>
</comment>
<evidence type="ECO:0000256" key="4">
    <source>
        <dbReference type="ARBA" id="ARBA00022989"/>
    </source>
</evidence>
<feature type="transmembrane region" description="Helical" evidence="7">
    <location>
        <begin position="82"/>
        <end position="102"/>
    </location>
</feature>
<reference evidence="10" key="1">
    <citation type="journal article" date="2015" name="Genome Announc.">
        <title>Draft Genome Sequence of Tolypothrix boutellei Strain VB521301.</title>
        <authorList>
            <person name="Chandrababunaidu M.M."/>
            <person name="Singh D."/>
            <person name="Sen D."/>
            <person name="Bhan S."/>
            <person name="Das S."/>
            <person name="Gupta A."/>
            <person name="Adhikary S.P."/>
            <person name="Tripathy S."/>
        </authorList>
    </citation>
    <scope>NUCLEOTIDE SEQUENCE</scope>
    <source>
        <strain evidence="10">VB521301</strain>
    </source>
</reference>
<dbReference type="RefSeq" id="WP_137986306.1">
    <property type="nucleotide sequence ID" value="NZ_JHEG04000001.1"/>
</dbReference>
<dbReference type="Pfam" id="PF01794">
    <property type="entry name" value="Ferric_reduct"/>
    <property type="match status" value="1"/>
</dbReference>
<dbReference type="PANTHER" id="PTHR36964:SF1">
    <property type="entry name" value="PROTEIN-METHIONINE-SULFOXIDE REDUCTASE HEME-BINDING SUBUNIT MSRQ"/>
    <property type="match status" value="1"/>
</dbReference>
<keyword evidence="4 7" id="KW-1133">Transmembrane helix</keyword>
<feature type="transmembrane region" description="Helical" evidence="7">
    <location>
        <begin position="114"/>
        <end position="133"/>
    </location>
</feature>
<proteinExistence type="predicted"/>
<evidence type="ECO:0000313" key="10">
    <source>
        <dbReference type="EMBL" id="KIE10851.1"/>
    </source>
</evidence>
<dbReference type="EMBL" id="JHEG04000001">
    <property type="protein sequence ID" value="KAF3886874.1"/>
    <property type="molecule type" value="Genomic_DNA"/>
</dbReference>
<evidence type="ECO:0000256" key="7">
    <source>
        <dbReference type="SAM" id="Phobius"/>
    </source>
</evidence>
<dbReference type="AlphaFoldDB" id="A0A0C1NDK3"/>
<sequence length="194" mass="22877">MLTMDMPLQANILGFLALTCYILTLLPTILRIVFPQTKETGIPQVLLKHRRSIGILAFVFTVFHGLPLIKQRNIDLFDLKTFWIYLQGISTFIIFALLTITSNDWSIKKLKKNWKILHQLTYFAMFLIIWHIWDKMSYHWTYLTPIELIAISGVTVLFLYKHYWIQYFCGKQKQQKKNAVPMLPASKSKVTNHR</sequence>